<keyword evidence="6" id="KW-0378">Hydrolase</keyword>
<evidence type="ECO:0000256" key="6">
    <source>
        <dbReference type="ARBA" id="ARBA00022801"/>
    </source>
</evidence>
<dbReference type="GeneID" id="8508138"/>
<dbReference type="InterPro" id="IPR003959">
    <property type="entry name" value="ATPase_AAA_core"/>
</dbReference>
<dbReference type="OrthoDB" id="4185654at2759"/>
<dbReference type="InterPro" id="IPR003593">
    <property type="entry name" value="AAA+_ATPase"/>
</dbReference>
<name>A0A179U9Z0_BLAGS</name>
<evidence type="ECO:0000256" key="13">
    <source>
        <dbReference type="SAM" id="Phobius"/>
    </source>
</evidence>
<evidence type="ECO:0000256" key="5">
    <source>
        <dbReference type="ARBA" id="ARBA00022792"/>
    </source>
</evidence>
<comment type="subcellular location">
    <subcellularLocation>
        <location evidence="1">Mitochondrion inner membrane</location>
        <topology evidence="1">Single-pass membrane protein</topology>
    </subcellularLocation>
</comment>
<dbReference type="Proteomes" id="UP000002038">
    <property type="component" value="Unassembled WGS sequence"/>
</dbReference>
<gene>
    <name evidence="15" type="ORF">BDBG_00758</name>
</gene>
<dbReference type="InterPro" id="IPR057495">
    <property type="entry name" value="AAA_lid_BCS1"/>
</dbReference>
<dbReference type="InterPro" id="IPR050747">
    <property type="entry name" value="Mitochondrial_chaperone_BCS1"/>
</dbReference>
<keyword evidence="4 12" id="KW-0547">Nucleotide-binding</keyword>
<keyword evidence="5" id="KW-0999">Mitochondrion inner membrane</keyword>
<dbReference type="Pfam" id="PF25426">
    <property type="entry name" value="AAA_lid_BCS1"/>
    <property type="match status" value="1"/>
</dbReference>
<dbReference type="SMART" id="SM00382">
    <property type="entry name" value="AAA"/>
    <property type="match status" value="1"/>
</dbReference>
<evidence type="ECO:0000256" key="12">
    <source>
        <dbReference type="RuleBase" id="RU003651"/>
    </source>
</evidence>
<evidence type="ECO:0000313" key="17">
    <source>
        <dbReference type="Proteomes" id="UP000002038"/>
    </source>
</evidence>
<dbReference type="SUPFAM" id="SSF52540">
    <property type="entry name" value="P-loop containing nucleoside triphosphate hydrolases"/>
    <property type="match status" value="1"/>
</dbReference>
<dbReference type="RefSeq" id="XP_002629512.1">
    <property type="nucleotide sequence ID" value="XM_002629466.2"/>
</dbReference>
<dbReference type="EMBL" id="GG657448">
    <property type="protein sequence ID" value="OAT04138.1"/>
    <property type="molecule type" value="Genomic_DNA"/>
</dbReference>
<dbReference type="AlphaFoldDB" id="A0A179U9Z0"/>
<feature type="transmembrane region" description="Helical" evidence="13">
    <location>
        <begin position="33"/>
        <end position="52"/>
    </location>
</feature>
<dbReference type="PANTHER" id="PTHR23070">
    <property type="entry name" value="BCS1 AAA-TYPE ATPASE"/>
    <property type="match status" value="1"/>
</dbReference>
<evidence type="ECO:0000256" key="8">
    <source>
        <dbReference type="ARBA" id="ARBA00022989"/>
    </source>
</evidence>
<dbReference type="PROSITE" id="PS00674">
    <property type="entry name" value="AAA"/>
    <property type="match status" value="1"/>
</dbReference>
<accession>A0A179U9Z0</accession>
<dbReference type="EMBL" id="GG657448">
    <property type="protein sequence ID" value="OAT04139.1"/>
    <property type="molecule type" value="Genomic_DNA"/>
</dbReference>
<feature type="domain" description="AAA+ ATPase" evidence="14">
    <location>
        <begin position="245"/>
        <end position="382"/>
    </location>
</feature>
<keyword evidence="7 12" id="KW-0067">ATP-binding</keyword>
<keyword evidence="9" id="KW-0496">Mitochondrion</keyword>
<evidence type="ECO:0000256" key="11">
    <source>
        <dbReference type="ARBA" id="ARBA00048778"/>
    </source>
</evidence>
<protein>
    <submittedName>
        <fullName evidence="15 16">Mitochondrial chaperone ATPase</fullName>
    </submittedName>
</protein>
<dbReference type="KEGG" id="bgh:BDBG_00758"/>
<keyword evidence="3 13" id="KW-0812">Transmembrane</keyword>
<organism evidence="15 17">
    <name type="scientific">Blastomyces gilchristii (strain SLH14081)</name>
    <name type="common">Blastomyces dermatitidis</name>
    <dbReference type="NCBI Taxonomy" id="559298"/>
    <lineage>
        <taxon>Eukaryota</taxon>
        <taxon>Fungi</taxon>
        <taxon>Dikarya</taxon>
        <taxon>Ascomycota</taxon>
        <taxon>Pezizomycotina</taxon>
        <taxon>Eurotiomycetes</taxon>
        <taxon>Eurotiomycetidae</taxon>
        <taxon>Onygenales</taxon>
        <taxon>Ajellomycetaceae</taxon>
        <taxon>Blastomyces</taxon>
    </lineage>
</organism>
<proteinExistence type="inferred from homology"/>
<evidence type="ECO:0000256" key="1">
    <source>
        <dbReference type="ARBA" id="ARBA00004434"/>
    </source>
</evidence>
<comment type="similarity">
    <text evidence="2">Belongs to the AAA ATPase family. BCS1 subfamily.</text>
</comment>
<evidence type="ECO:0000256" key="10">
    <source>
        <dbReference type="ARBA" id="ARBA00023136"/>
    </source>
</evidence>
<evidence type="ECO:0000313" key="15">
    <source>
        <dbReference type="EMBL" id="OAT04138.1"/>
    </source>
</evidence>
<dbReference type="InterPro" id="IPR003960">
    <property type="entry name" value="ATPase_AAA_CS"/>
</dbReference>
<dbReference type="GO" id="GO:0005524">
    <property type="term" value="F:ATP binding"/>
    <property type="evidence" value="ECO:0007669"/>
    <property type="project" value="UniProtKB-KW"/>
</dbReference>
<dbReference type="Pfam" id="PF08740">
    <property type="entry name" value="BCS1_N"/>
    <property type="match status" value="1"/>
</dbReference>
<dbReference type="Gene3D" id="3.40.50.300">
    <property type="entry name" value="P-loop containing nucleotide triphosphate hydrolases"/>
    <property type="match status" value="1"/>
</dbReference>
<dbReference type="GO" id="GO:0016887">
    <property type="term" value="F:ATP hydrolysis activity"/>
    <property type="evidence" value="ECO:0007669"/>
    <property type="project" value="InterPro"/>
</dbReference>
<feature type="transmembrane region" description="Helical" evidence="13">
    <location>
        <begin position="6"/>
        <end position="26"/>
    </location>
</feature>
<evidence type="ECO:0000256" key="9">
    <source>
        <dbReference type="ARBA" id="ARBA00023128"/>
    </source>
</evidence>
<keyword evidence="17" id="KW-1185">Reference proteome</keyword>
<reference evidence="17" key="2">
    <citation type="journal article" date="2015" name="PLoS Genet.">
        <title>The dynamic genome and transcriptome of the human fungal pathogen Blastomyces and close relative Emmonsia.</title>
        <authorList>
            <person name="Munoz J.F."/>
            <person name="Gauthier G.M."/>
            <person name="Desjardins C.A."/>
            <person name="Gallo J.E."/>
            <person name="Holder J."/>
            <person name="Sullivan T.D."/>
            <person name="Marty A.J."/>
            <person name="Carmen J.C."/>
            <person name="Chen Z."/>
            <person name="Ding L."/>
            <person name="Gujja S."/>
            <person name="Magrini V."/>
            <person name="Misas E."/>
            <person name="Mitreva M."/>
            <person name="Priest M."/>
            <person name="Saif S."/>
            <person name="Whiston E.A."/>
            <person name="Young S."/>
            <person name="Zeng Q."/>
            <person name="Goldman W.E."/>
            <person name="Mardis E.R."/>
            <person name="Taylor J.W."/>
            <person name="McEwen J.G."/>
            <person name="Clay O.K."/>
            <person name="Klein B.S."/>
            <person name="Cuomo C.A."/>
        </authorList>
    </citation>
    <scope>NUCLEOTIDE SEQUENCE [LARGE SCALE GENOMIC DNA]</scope>
    <source>
        <strain evidence="17">SLH14081</strain>
    </source>
</reference>
<dbReference type="VEuPathDB" id="FungiDB:BDBG_00758"/>
<dbReference type="PRINTS" id="PR00300">
    <property type="entry name" value="CLPPROTEASEA"/>
</dbReference>
<evidence type="ECO:0000256" key="4">
    <source>
        <dbReference type="ARBA" id="ARBA00022741"/>
    </source>
</evidence>
<evidence type="ECO:0000256" key="3">
    <source>
        <dbReference type="ARBA" id="ARBA00022692"/>
    </source>
</evidence>
<comment type="catalytic activity">
    <reaction evidence="11">
        <text>ATP + H2O = ADP + phosphate + H(+)</text>
        <dbReference type="Rhea" id="RHEA:13065"/>
        <dbReference type="ChEBI" id="CHEBI:15377"/>
        <dbReference type="ChEBI" id="CHEBI:15378"/>
        <dbReference type="ChEBI" id="CHEBI:30616"/>
        <dbReference type="ChEBI" id="CHEBI:43474"/>
        <dbReference type="ChEBI" id="CHEBI:456216"/>
    </reaction>
    <physiologicalReaction direction="left-to-right" evidence="11">
        <dbReference type="Rhea" id="RHEA:13066"/>
    </physiologicalReaction>
</comment>
<dbReference type="InterPro" id="IPR014851">
    <property type="entry name" value="BCS1_N"/>
</dbReference>
<evidence type="ECO:0000256" key="7">
    <source>
        <dbReference type="ARBA" id="ARBA00022840"/>
    </source>
</evidence>
<evidence type="ECO:0000313" key="16">
    <source>
        <dbReference type="EMBL" id="OAT04139.1"/>
    </source>
</evidence>
<reference evidence="15" key="1">
    <citation type="submission" date="2009-02" db="EMBL/GenBank/DDBJ databases">
        <title>The Genome Sequence of Blastomyces dermatitidis strain SLH14081.</title>
        <authorList>
            <consortium name="The Broad Institute Genome Sequencing Platform"/>
            <consortium name="Broad Institute Microbial Sequencing Center."/>
            <person name="Champion M."/>
            <person name="Cuomo C."/>
            <person name="Ma L.-J."/>
            <person name="Henn M.R."/>
            <person name="Klein B."/>
            <person name="Goldman B."/>
            <person name="Young S."/>
            <person name="Kodira C.D."/>
            <person name="Zeng Q."/>
            <person name="Koehrsen M."/>
            <person name="Alvarado L."/>
            <person name="Berlin A.M."/>
            <person name="Heiman D.I."/>
            <person name="Hepburn T.A."/>
            <person name="Saif S."/>
            <person name="Shea T.D."/>
            <person name="Shenoy N."/>
            <person name="Sykes S."/>
            <person name="Galagan J."/>
            <person name="Nusbaum C."/>
            <person name="Birren B."/>
        </authorList>
    </citation>
    <scope>NUCLEOTIDE SEQUENCE</scope>
    <source>
        <strain evidence="15">SLH14081</strain>
    </source>
</reference>
<dbReference type="GO" id="GO:0005743">
    <property type="term" value="C:mitochondrial inner membrane"/>
    <property type="evidence" value="ECO:0007669"/>
    <property type="project" value="UniProtKB-SubCell"/>
</dbReference>
<dbReference type="STRING" id="559298.A0A179U9Z0"/>
<evidence type="ECO:0000259" key="14">
    <source>
        <dbReference type="SMART" id="SM00382"/>
    </source>
</evidence>
<keyword evidence="10 13" id="KW-0472">Membrane</keyword>
<dbReference type="InterPro" id="IPR001270">
    <property type="entry name" value="ClpA/B"/>
</dbReference>
<dbReference type="Pfam" id="PF00004">
    <property type="entry name" value="AAA"/>
    <property type="match status" value="1"/>
</dbReference>
<keyword evidence="8 13" id="KW-1133">Transmembrane helix</keyword>
<evidence type="ECO:0000256" key="2">
    <source>
        <dbReference type="ARBA" id="ARBA00007448"/>
    </source>
</evidence>
<dbReference type="RefSeq" id="XP_031576010.1">
    <property type="nucleotide sequence ID" value="XM_031720023.1"/>
</dbReference>
<sequence>MDQVSSLVGSLLNTIFPGFIFIDTFHRAFNLSLLSDVLIVGCAFVYVCIWVYDGIWKFCAVEVEIEPRSEEHEHLTIFLESWVIGYLSQRVRSEEWSGEDVPEKTEWDWKTIRALQEYQFQPNRICLFLFRGSIFQFQWMKRSFEFNSEEHYSLRVLGWFCKPIEGLLAEARSCHISKNKSHIAIFSLGEKHACQTKILWQSVKSMSCQSLDSISLPEGQKEEVCNDMCSFLNAQSVYVKTERPYRCGYLFNGPPGTGKTSLALALAGKFSLDIYTLSLTGQNMSDDELQWLCSHLPRRCILLIEDIDSAGINCKETRALQQEDSVRQNNQVSLSGLLNAIDGVSSSDGRVLVMTTNCRDQLDAALIRPGCVDKEVKFTLASTEQIQLIFQHMYIHEGHTNPAEMAAEFAKRVPDRQYSPADIQNYLWRHDDSTSAVRGAQEQFTTKE</sequence>
<dbReference type="InterPro" id="IPR027417">
    <property type="entry name" value="P-loop_NTPase"/>
</dbReference>